<protein>
    <submittedName>
        <fullName evidence="1">Uncharacterized protein</fullName>
    </submittedName>
</protein>
<accession>A0AAN3SF65</accession>
<sequence>MGQKHALILLICVNCDTFFQFDVSSQLYNSHCQNTPGVHINIKYR</sequence>
<reference evidence="1 2" key="1">
    <citation type="submission" date="2010-09" db="EMBL/GenBank/DDBJ databases">
        <authorList>
            <person name="Weinstock G."/>
            <person name="Sodergren E."/>
            <person name="Clifton S."/>
            <person name="Fulton L."/>
            <person name="Fulton B."/>
            <person name="Courtney L."/>
            <person name="Fronick C."/>
            <person name="Harrison M."/>
            <person name="Strong C."/>
            <person name="Farmer C."/>
            <person name="Delahaunty K."/>
            <person name="Markovic C."/>
            <person name="Hall O."/>
            <person name="Minx P."/>
            <person name="Tomlinson C."/>
            <person name="Mitreva M."/>
            <person name="Hou S."/>
            <person name="Chen J."/>
            <person name="Wollam A."/>
            <person name="Pepin K.H."/>
            <person name="Johnson M."/>
            <person name="Bhonagiri V."/>
            <person name="Zhang X."/>
            <person name="Suruliraj S."/>
            <person name="Warren W."/>
            <person name="Chinwalla A."/>
            <person name="Mardis E.R."/>
            <person name="Wilson R.K."/>
        </authorList>
    </citation>
    <scope>NUCLEOTIDE SEQUENCE [LARGE SCALE GENOMIC DNA]</scope>
    <source>
        <strain evidence="1 2">MS 85-1</strain>
    </source>
</reference>
<proteinExistence type="predicted"/>
<dbReference type="Proteomes" id="UP000005056">
    <property type="component" value="Unassembled WGS sequence"/>
</dbReference>
<evidence type="ECO:0000313" key="2">
    <source>
        <dbReference type="Proteomes" id="UP000005056"/>
    </source>
</evidence>
<gene>
    <name evidence="1" type="ORF">HMPREF9350_02688</name>
</gene>
<name>A0AAN3SF65_ECOLX</name>
<evidence type="ECO:0000313" key="1">
    <source>
        <dbReference type="EMBL" id="EFU35616.1"/>
    </source>
</evidence>
<organism evidence="1 2">
    <name type="scientific">Escherichia coli MS 85-1</name>
    <dbReference type="NCBI Taxonomy" id="679202"/>
    <lineage>
        <taxon>Bacteria</taxon>
        <taxon>Pseudomonadati</taxon>
        <taxon>Pseudomonadota</taxon>
        <taxon>Gammaproteobacteria</taxon>
        <taxon>Enterobacterales</taxon>
        <taxon>Enterobacteriaceae</taxon>
        <taxon>Escherichia</taxon>
    </lineage>
</organism>
<dbReference type="EMBL" id="ADWQ01000009">
    <property type="protein sequence ID" value="EFU35616.1"/>
    <property type="molecule type" value="Genomic_DNA"/>
</dbReference>
<comment type="caution">
    <text evidence="1">The sequence shown here is derived from an EMBL/GenBank/DDBJ whole genome shotgun (WGS) entry which is preliminary data.</text>
</comment>
<dbReference type="AlphaFoldDB" id="A0AAN3SF65"/>